<evidence type="ECO:0000256" key="1">
    <source>
        <dbReference type="SAM" id="Coils"/>
    </source>
</evidence>
<keyword evidence="2" id="KW-0732">Signal</keyword>
<comment type="caution">
    <text evidence="3">The sequence shown here is derived from an EMBL/GenBank/DDBJ whole genome shotgun (WGS) entry which is preliminary data.</text>
</comment>
<dbReference type="AlphaFoldDB" id="A0AA35WBD3"/>
<gene>
    <name evidence="3" type="ORF">GBAR_LOCUS7147</name>
</gene>
<proteinExistence type="predicted"/>
<organism evidence="3 4">
    <name type="scientific">Geodia barretti</name>
    <name type="common">Barrett's horny sponge</name>
    <dbReference type="NCBI Taxonomy" id="519541"/>
    <lineage>
        <taxon>Eukaryota</taxon>
        <taxon>Metazoa</taxon>
        <taxon>Porifera</taxon>
        <taxon>Demospongiae</taxon>
        <taxon>Heteroscleromorpha</taxon>
        <taxon>Tetractinellida</taxon>
        <taxon>Astrophorina</taxon>
        <taxon>Geodiidae</taxon>
        <taxon>Geodia</taxon>
    </lineage>
</organism>
<dbReference type="Proteomes" id="UP001174909">
    <property type="component" value="Unassembled WGS sequence"/>
</dbReference>
<reference evidence="3" key="1">
    <citation type="submission" date="2023-03" db="EMBL/GenBank/DDBJ databases">
        <authorList>
            <person name="Steffen K."/>
            <person name="Cardenas P."/>
        </authorList>
    </citation>
    <scope>NUCLEOTIDE SEQUENCE</scope>
</reference>
<feature type="chain" id="PRO_5041338365" evidence="2">
    <location>
        <begin position="25"/>
        <end position="396"/>
    </location>
</feature>
<sequence length="396" mass="44233">MMAGAIQLVVLCALLLPCVDVSLAQVNATQMAVAVYETLSPFMTEMREGLAAVKTEMTAMKRNLRAMEGKVNHLSREVVAQKNQTTSGLAVLESVKEEITTVKTKLESHKTSVVEEFEAVINNQNTFDFKLDSLDLKQDRMTLNQGRLGLKQDRLAFKMTTARSELEVKISNITKLQQSAERHVTLIQSQLSSVNASIGNKLIIMEKLLARNDTGCERPDIETFSHEQLLQTLLNSQSELQIRVLSNITKELEMSAEYHVTSFESTLASGLSSVDVGIQNGLRKIGSQIAKNCTAVGAEILSSIAGEFDVVVNNQNTIELQLKVLSNNTKELRQSAENHVTAIESQLTSVDAGIRNELRKLKVRFQRTALDQSWRYSQMKMYWRHWCQSILASLDK</sequence>
<accession>A0AA35WBD3</accession>
<name>A0AA35WBD3_GEOBA</name>
<keyword evidence="4" id="KW-1185">Reference proteome</keyword>
<dbReference type="EMBL" id="CASHTH010001074">
    <property type="protein sequence ID" value="CAI8010991.1"/>
    <property type="molecule type" value="Genomic_DNA"/>
</dbReference>
<evidence type="ECO:0000313" key="4">
    <source>
        <dbReference type="Proteomes" id="UP001174909"/>
    </source>
</evidence>
<feature type="signal peptide" evidence="2">
    <location>
        <begin position="1"/>
        <end position="24"/>
    </location>
</feature>
<evidence type="ECO:0000256" key="2">
    <source>
        <dbReference type="SAM" id="SignalP"/>
    </source>
</evidence>
<feature type="coiled-coil region" evidence="1">
    <location>
        <begin position="50"/>
        <end position="84"/>
    </location>
</feature>
<keyword evidence="1" id="KW-0175">Coiled coil</keyword>
<protein>
    <submittedName>
        <fullName evidence="3">Uncharacterized protein</fullName>
    </submittedName>
</protein>
<evidence type="ECO:0000313" key="3">
    <source>
        <dbReference type="EMBL" id="CAI8010991.1"/>
    </source>
</evidence>